<dbReference type="GO" id="GO:0005524">
    <property type="term" value="F:ATP binding"/>
    <property type="evidence" value="ECO:0007669"/>
    <property type="project" value="UniProtKB-KW"/>
</dbReference>
<evidence type="ECO:0000256" key="2">
    <source>
        <dbReference type="ARBA" id="ARBA00022741"/>
    </source>
</evidence>
<keyword evidence="5" id="KW-0067">ATP-binding</keyword>
<dbReference type="OMA" id="TEFNYER"/>
<proteinExistence type="predicted"/>
<feature type="compositionally biased region" description="Basic and acidic residues" evidence="6">
    <location>
        <begin position="1104"/>
        <end position="1125"/>
    </location>
</feature>
<evidence type="ECO:0000256" key="6">
    <source>
        <dbReference type="SAM" id="MobiDB-lite"/>
    </source>
</evidence>
<dbReference type="KEGG" id="cci:CC1G_00230"/>
<dbReference type="InterPro" id="IPR000999">
    <property type="entry name" value="RNase_III_dom"/>
</dbReference>
<dbReference type="eggNOG" id="KOG0701">
    <property type="taxonomic scope" value="Eukaryota"/>
</dbReference>
<evidence type="ECO:0000256" key="5">
    <source>
        <dbReference type="ARBA" id="ARBA00022840"/>
    </source>
</evidence>
<gene>
    <name evidence="8" type="ORF">CC1G_00230</name>
</gene>
<feature type="region of interest" description="Disordered" evidence="6">
    <location>
        <begin position="1089"/>
        <end position="1141"/>
    </location>
</feature>
<keyword evidence="9" id="KW-1185">Reference proteome</keyword>
<dbReference type="Proteomes" id="UP000001861">
    <property type="component" value="Unassembled WGS sequence"/>
</dbReference>
<dbReference type="SUPFAM" id="SSF52540">
    <property type="entry name" value="P-loop containing nucleoside triphosphate hydrolases"/>
    <property type="match status" value="1"/>
</dbReference>
<comment type="caution">
    <text evidence="8">The sequence shown here is derived from an EMBL/GenBank/DDBJ whole genome shotgun (WGS) entry which is preliminary data.</text>
</comment>
<keyword evidence="4" id="KW-0347">Helicase</keyword>
<evidence type="ECO:0000256" key="3">
    <source>
        <dbReference type="ARBA" id="ARBA00022801"/>
    </source>
</evidence>
<dbReference type="STRING" id="240176.A8NX83"/>
<dbReference type="InterPro" id="IPR005034">
    <property type="entry name" value="Dicer_dimerisation"/>
</dbReference>
<dbReference type="InParanoid" id="A8NX83"/>
<feature type="compositionally biased region" description="Polar residues" evidence="6">
    <location>
        <begin position="1"/>
        <end position="10"/>
    </location>
</feature>
<dbReference type="OrthoDB" id="416741at2759"/>
<dbReference type="GeneID" id="6013650"/>
<feature type="compositionally biased region" description="Basic and acidic residues" evidence="6">
    <location>
        <begin position="28"/>
        <end position="37"/>
    </location>
</feature>
<dbReference type="Pfam" id="PF03368">
    <property type="entry name" value="Dicer_dimer"/>
    <property type="match status" value="1"/>
</dbReference>
<dbReference type="VEuPathDB" id="FungiDB:CC1G_00230"/>
<reference evidence="8 9" key="1">
    <citation type="journal article" date="2010" name="Proc. Natl. Acad. Sci. U.S.A.">
        <title>Insights into evolution of multicellular fungi from the assembled chromosomes of the mushroom Coprinopsis cinerea (Coprinus cinereus).</title>
        <authorList>
            <person name="Stajich J.E."/>
            <person name="Wilke S.K."/>
            <person name="Ahren D."/>
            <person name="Au C.H."/>
            <person name="Birren B.W."/>
            <person name="Borodovsky M."/>
            <person name="Burns C."/>
            <person name="Canback B."/>
            <person name="Casselton L.A."/>
            <person name="Cheng C.K."/>
            <person name="Deng J."/>
            <person name="Dietrich F.S."/>
            <person name="Fargo D.C."/>
            <person name="Farman M.L."/>
            <person name="Gathman A.C."/>
            <person name="Goldberg J."/>
            <person name="Guigo R."/>
            <person name="Hoegger P.J."/>
            <person name="Hooker J.B."/>
            <person name="Huggins A."/>
            <person name="James T.Y."/>
            <person name="Kamada T."/>
            <person name="Kilaru S."/>
            <person name="Kodira C."/>
            <person name="Kues U."/>
            <person name="Kupfer D."/>
            <person name="Kwan H.S."/>
            <person name="Lomsadze A."/>
            <person name="Li W."/>
            <person name="Lilly W.W."/>
            <person name="Ma L.J."/>
            <person name="Mackey A.J."/>
            <person name="Manning G."/>
            <person name="Martin F."/>
            <person name="Muraguchi H."/>
            <person name="Natvig D.O."/>
            <person name="Palmerini H."/>
            <person name="Ramesh M.A."/>
            <person name="Rehmeyer C.J."/>
            <person name="Roe B.A."/>
            <person name="Shenoy N."/>
            <person name="Stanke M."/>
            <person name="Ter-Hovhannisyan V."/>
            <person name="Tunlid A."/>
            <person name="Velagapudi R."/>
            <person name="Vision T.J."/>
            <person name="Zeng Q."/>
            <person name="Zolan M.E."/>
            <person name="Pukkila P.J."/>
        </authorList>
    </citation>
    <scope>NUCLEOTIDE SEQUENCE [LARGE SCALE GENOMIC DNA]</scope>
    <source>
        <strain evidence="9">Okayama-7 / 130 / ATCC MYA-4618 / FGSC 9003</strain>
    </source>
</reference>
<dbReference type="PANTHER" id="PTHR14950">
    <property type="entry name" value="DICER-RELATED"/>
    <property type="match status" value="1"/>
</dbReference>
<dbReference type="InterPro" id="IPR036389">
    <property type="entry name" value="RNase_III_sf"/>
</dbReference>
<dbReference type="HOGENOM" id="CLU_000907_4_2_1"/>
<dbReference type="PROSITE" id="PS50142">
    <property type="entry name" value="RNASE_3_2"/>
    <property type="match status" value="2"/>
</dbReference>
<feature type="domain" description="RNase III" evidence="7">
    <location>
        <begin position="1210"/>
        <end position="1366"/>
    </location>
</feature>
<organism evidence="8 9">
    <name type="scientific">Coprinopsis cinerea (strain Okayama-7 / 130 / ATCC MYA-4618 / FGSC 9003)</name>
    <name type="common">Inky cap fungus</name>
    <name type="synonym">Hormographiella aspergillata</name>
    <dbReference type="NCBI Taxonomy" id="240176"/>
    <lineage>
        <taxon>Eukaryota</taxon>
        <taxon>Fungi</taxon>
        <taxon>Dikarya</taxon>
        <taxon>Basidiomycota</taxon>
        <taxon>Agaricomycotina</taxon>
        <taxon>Agaricomycetes</taxon>
        <taxon>Agaricomycetidae</taxon>
        <taxon>Agaricales</taxon>
        <taxon>Agaricineae</taxon>
        <taxon>Psathyrellaceae</taxon>
        <taxon>Coprinopsis</taxon>
    </lineage>
</organism>
<dbReference type="PANTHER" id="PTHR14950:SF37">
    <property type="entry name" value="ENDORIBONUCLEASE DICER"/>
    <property type="match status" value="1"/>
</dbReference>
<dbReference type="InterPro" id="IPR001650">
    <property type="entry name" value="Helicase_C-like"/>
</dbReference>
<evidence type="ECO:0000313" key="9">
    <source>
        <dbReference type="Proteomes" id="UP000001861"/>
    </source>
</evidence>
<dbReference type="Pfam" id="PF00271">
    <property type="entry name" value="Helicase_C"/>
    <property type="match status" value="1"/>
</dbReference>
<dbReference type="Pfam" id="PF00636">
    <property type="entry name" value="Ribonuclease_3"/>
    <property type="match status" value="2"/>
</dbReference>
<dbReference type="GO" id="GO:0006396">
    <property type="term" value="P:RNA processing"/>
    <property type="evidence" value="ECO:0007669"/>
    <property type="project" value="InterPro"/>
</dbReference>
<keyword evidence="1" id="KW-0677">Repeat</keyword>
<dbReference type="InterPro" id="IPR038248">
    <property type="entry name" value="Dicer_dimer_sf"/>
</dbReference>
<feature type="domain" description="RNase III" evidence="7">
    <location>
        <begin position="958"/>
        <end position="1166"/>
    </location>
</feature>
<dbReference type="GO" id="GO:0004525">
    <property type="term" value="F:ribonuclease III activity"/>
    <property type="evidence" value="ECO:0007669"/>
    <property type="project" value="InterPro"/>
</dbReference>
<sequence>MERTQSSLTGKRSRKVDGSGPQRPAKHFKGENDESIRKRLPELAAGAAYAESDIDELRSSILDTAKHSNTIAYLPKSSNIDPICYDFLCWAVDASRSHPADPRRVSLFVVENESSLDAHALFIQKTIPDVICFTCTSDALKRDKSLNLLGHDVIVTTSQTLLELFSKDLVQLRQVQVVIIEDAQHVKAHDCYSFLPIVQFMRLFYSPCPAYERPRLFSLVLSPDLAQHPFDSRSLKLEITLHSKTYGVTEEKRTEIIDLPDRPNEVVVLYDKSASLETTFSSLPSQLRALDPKMTVIRKRLHEAELIETQIGPCAAELWLKMSLEEFGRDMPVSSEAPKDDVGGTKLLEARICEKIRNWSCTPPELNPSSPGFNVTHKFLRFLQALDACLDYGAQFRAVIFVQRKSTALALAEIIKHLPDGRFKFISPCSVFGKSRLETQQETFTNFASGVYNLLVVTRSAMELDIPKATVVVRFDLMDSQFLYGQIKACARGRESHLIHLVERHNDSHRRILSNAASDAERLFEWFDGLRDPEGLVVPPANLKESSMSYYSESDEDIDKPDYVSAATTGGRLYPQDAIVTLVKFASYLREQGYLEAGHSLFEYQSIPANPGQPLQFACKISLPGTPVDGMVSAPEMTKTISRRAAAFSACKRLASLGLLDYRIVPLPSTPQVLGPSATNPTEKGTRRYFRKQPEFWKHGSTGPVSVLHPMVICVEGNAAFGPLLLFTRQPMPSMPSFNLFSNGDPVKVAFHRGSPFKPEPEEMDIIYGFTLRLVKMCLNKPVTCPVNEATYFFGALSRSWAPRDTQDIFRRDIAKDIDWELMSRSATKWAVPITISAAPDMQEDLADAVIQDRFLEFTRRYHVVKLRQDMTPMSKPVDSKREQGTKISQFLKSASSPPWRIISIRRTEKEGHQTKGQQNANLIPELCAKCTIPASMFRTSYLIPSILWKLDHLFVVKELNMQFFDNAIDEELLYMATTTVSAEMEHNYERLELLGDAFLKYLASVVVFVMNPTQNEGSLHVARQRLISNKALLACATQVGLPAYICSKPFLLRGWRPWPSASFTEISKAPDKPGTGVAEQEVDTCKARAQNESAGESQTPPSADHDKQDSDQEVEEGAKTESSQKKRKRKKWKDPMNQNLQNLGDKKAIADVTEAIIGAAYVSGGRETALDVAKALSIPIPGINTWSDLGMQVVIPFTTDAIELRPGSIEAVEGIIGHRFQQPHLLAQILTHTSVHGSKVLTYERLEFIGDAILDFMVIRHIFDRERTLSPGGLTMLKGAMVANSTLATVCILSGIYKHLVFGSYQLSSAIEDYAEAINERADKEYALAEQENRMPGQFWPDIEPPKALSDVIESIIGALYISDNFCPVGTEAFFDKVLRPFFDKHISLRTLTHHPTKTLFEYIQAHGCQQLKLSKGPQQKGGKMSCEILVHETVCASASDVSLSVAAREASTRALDRFKEDGDFLFKLCDCRTGGQNKGGQVNKGFEHALSSLEQGG</sequence>
<dbReference type="Gene3D" id="3.40.50.300">
    <property type="entry name" value="P-loop containing nucleotide triphosphate hydrolases"/>
    <property type="match status" value="2"/>
</dbReference>
<accession>A8NX83</accession>
<feature type="compositionally biased region" description="Polar residues" evidence="6">
    <location>
        <begin position="1091"/>
        <end position="1102"/>
    </location>
</feature>
<evidence type="ECO:0000259" key="7">
    <source>
        <dbReference type="PROSITE" id="PS50142"/>
    </source>
</evidence>
<evidence type="ECO:0000256" key="1">
    <source>
        <dbReference type="ARBA" id="ARBA00022737"/>
    </source>
</evidence>
<evidence type="ECO:0000256" key="4">
    <source>
        <dbReference type="ARBA" id="ARBA00022806"/>
    </source>
</evidence>
<dbReference type="InterPro" id="IPR027417">
    <property type="entry name" value="P-loop_NTPase"/>
</dbReference>
<dbReference type="RefSeq" id="XP_001837094.2">
    <property type="nucleotide sequence ID" value="XM_001837042.2"/>
</dbReference>
<dbReference type="Gene3D" id="3.30.160.380">
    <property type="entry name" value="Dicer dimerisation domain"/>
    <property type="match status" value="1"/>
</dbReference>
<dbReference type="SUPFAM" id="SSF69065">
    <property type="entry name" value="RNase III domain-like"/>
    <property type="match status" value="2"/>
</dbReference>
<name>A8NX83_COPC7</name>
<dbReference type="CDD" id="cd00593">
    <property type="entry name" value="RIBOc"/>
    <property type="match status" value="2"/>
</dbReference>
<dbReference type="GO" id="GO:0031047">
    <property type="term" value="P:regulatory ncRNA-mediated gene silencing"/>
    <property type="evidence" value="ECO:0007669"/>
    <property type="project" value="UniProtKB-ARBA"/>
</dbReference>
<dbReference type="EMBL" id="AACS02000005">
    <property type="protein sequence ID" value="EAU84711.2"/>
    <property type="molecule type" value="Genomic_DNA"/>
</dbReference>
<protein>
    <recommendedName>
        <fullName evidence="7">RNase III domain-containing protein</fullName>
    </recommendedName>
</protein>
<feature type="region of interest" description="Disordered" evidence="6">
    <location>
        <begin position="1"/>
        <end position="37"/>
    </location>
</feature>
<dbReference type="SMART" id="SM00535">
    <property type="entry name" value="RIBOc"/>
    <property type="match status" value="2"/>
</dbReference>
<dbReference type="Gene3D" id="1.10.1520.10">
    <property type="entry name" value="Ribonuclease III domain"/>
    <property type="match status" value="2"/>
</dbReference>
<evidence type="ECO:0000313" key="8">
    <source>
        <dbReference type="EMBL" id="EAU84711.2"/>
    </source>
</evidence>
<keyword evidence="2" id="KW-0547">Nucleotide-binding</keyword>
<keyword evidence="3" id="KW-0378">Hydrolase</keyword>
<dbReference type="GO" id="GO:0004386">
    <property type="term" value="F:helicase activity"/>
    <property type="evidence" value="ECO:0007669"/>
    <property type="project" value="UniProtKB-KW"/>
</dbReference>